<dbReference type="SUPFAM" id="SSF55486">
    <property type="entry name" value="Metalloproteases ('zincins'), catalytic domain"/>
    <property type="match status" value="1"/>
</dbReference>
<reference evidence="10" key="2">
    <citation type="submission" date="2015-01" db="EMBL/GenBank/DDBJ databases">
        <title>Evolutionary Origins and Diversification of the Mycorrhizal Mutualists.</title>
        <authorList>
            <consortium name="DOE Joint Genome Institute"/>
            <consortium name="Mycorrhizal Genomics Consortium"/>
            <person name="Kohler A."/>
            <person name="Kuo A."/>
            <person name="Nagy L.G."/>
            <person name="Floudas D."/>
            <person name="Copeland A."/>
            <person name="Barry K.W."/>
            <person name="Cichocki N."/>
            <person name="Veneault-Fourrey C."/>
            <person name="LaButti K."/>
            <person name="Lindquist E.A."/>
            <person name="Lipzen A."/>
            <person name="Lundell T."/>
            <person name="Morin E."/>
            <person name="Murat C."/>
            <person name="Riley R."/>
            <person name="Ohm R."/>
            <person name="Sun H."/>
            <person name="Tunlid A."/>
            <person name="Henrissat B."/>
            <person name="Grigoriev I.V."/>
            <person name="Hibbett D.S."/>
            <person name="Martin F."/>
        </authorList>
    </citation>
    <scope>NUCLEOTIDE SEQUENCE [LARGE SCALE GENOMIC DNA]</scope>
    <source>
        <strain evidence="10">Ve08.2h10</strain>
    </source>
</reference>
<dbReference type="HOGENOM" id="CLU_2801024_0_0_1"/>
<comment type="subcellular location">
    <subcellularLocation>
        <location evidence="8">Secreted</location>
    </subcellularLocation>
</comment>
<sequence length="68" mass="7213">SGFNNANFMTPPDGQKGRCRMYLWNTASPYPDEDIKAGIVIHELAHGLTGGLKNSGCLGWGESGGMGE</sequence>
<feature type="binding site" evidence="7">
    <location>
        <position position="42"/>
    </location>
    <ligand>
        <name>Zn(2+)</name>
        <dbReference type="ChEBI" id="CHEBI:29105"/>
        <note>catalytic</note>
    </ligand>
</feature>
<gene>
    <name evidence="9" type="ORF">PAXRUDRAFT_55878</name>
</gene>
<dbReference type="InParanoid" id="A0A0D0CZ92"/>
<reference evidence="9 10" key="1">
    <citation type="submission" date="2014-04" db="EMBL/GenBank/DDBJ databases">
        <authorList>
            <consortium name="DOE Joint Genome Institute"/>
            <person name="Kuo A."/>
            <person name="Kohler A."/>
            <person name="Jargeat P."/>
            <person name="Nagy L.G."/>
            <person name="Floudas D."/>
            <person name="Copeland A."/>
            <person name="Barry K.W."/>
            <person name="Cichocki N."/>
            <person name="Veneault-Fourrey C."/>
            <person name="LaButti K."/>
            <person name="Lindquist E.A."/>
            <person name="Lipzen A."/>
            <person name="Lundell T."/>
            <person name="Morin E."/>
            <person name="Murat C."/>
            <person name="Sun H."/>
            <person name="Tunlid A."/>
            <person name="Henrissat B."/>
            <person name="Grigoriev I.V."/>
            <person name="Hibbett D.S."/>
            <person name="Martin F."/>
            <person name="Nordberg H.P."/>
            <person name="Cantor M.N."/>
            <person name="Hua S.X."/>
        </authorList>
    </citation>
    <scope>NUCLEOTIDE SEQUENCE [LARGE SCALE GENOMIC DNA]</scope>
    <source>
        <strain evidence="9 10">Ve08.2h10</strain>
    </source>
</reference>
<keyword evidence="10" id="KW-1185">Reference proteome</keyword>
<keyword evidence="5 8" id="KW-0482">Metalloprotease</keyword>
<dbReference type="MEROPS" id="M36.001"/>
<dbReference type="PANTHER" id="PTHR33478:SF1">
    <property type="entry name" value="EXTRACELLULAR METALLOPROTEINASE MEP"/>
    <property type="match status" value="1"/>
</dbReference>
<evidence type="ECO:0000256" key="7">
    <source>
        <dbReference type="PIRSR" id="PIRSR601842-2"/>
    </source>
</evidence>
<feature type="binding site" evidence="7">
    <location>
        <position position="68"/>
    </location>
    <ligand>
        <name>Zn(2+)</name>
        <dbReference type="ChEBI" id="CHEBI:29105"/>
        <note>catalytic</note>
    </ligand>
</feature>
<evidence type="ECO:0000256" key="8">
    <source>
        <dbReference type="RuleBase" id="RU364017"/>
    </source>
</evidence>
<dbReference type="Pfam" id="PF02128">
    <property type="entry name" value="Peptidase_M36"/>
    <property type="match status" value="1"/>
</dbReference>
<keyword evidence="8" id="KW-0865">Zymogen</keyword>
<evidence type="ECO:0000256" key="2">
    <source>
        <dbReference type="ARBA" id="ARBA00022723"/>
    </source>
</evidence>
<organism evidence="9 10">
    <name type="scientific">Paxillus rubicundulus Ve08.2h10</name>
    <dbReference type="NCBI Taxonomy" id="930991"/>
    <lineage>
        <taxon>Eukaryota</taxon>
        <taxon>Fungi</taxon>
        <taxon>Dikarya</taxon>
        <taxon>Basidiomycota</taxon>
        <taxon>Agaricomycotina</taxon>
        <taxon>Agaricomycetes</taxon>
        <taxon>Agaricomycetidae</taxon>
        <taxon>Boletales</taxon>
        <taxon>Paxilineae</taxon>
        <taxon>Paxillaceae</taxon>
        <taxon>Paxillus</taxon>
    </lineage>
</organism>
<dbReference type="OrthoDB" id="3227768at2759"/>
<dbReference type="InterPro" id="IPR001842">
    <property type="entry name" value="Peptidase_M36"/>
</dbReference>
<dbReference type="EC" id="3.4.24.-" evidence="8"/>
<evidence type="ECO:0000256" key="5">
    <source>
        <dbReference type="ARBA" id="ARBA00023049"/>
    </source>
</evidence>
<dbReference type="Gene3D" id="3.10.170.10">
    <property type="match status" value="1"/>
</dbReference>
<keyword evidence="8" id="KW-0964">Secreted</keyword>
<dbReference type="AlphaFoldDB" id="A0A0D0CZ92"/>
<accession>A0A0D0CZ92</accession>
<protein>
    <recommendedName>
        <fullName evidence="8">Extracellular metalloproteinase</fullName>
        <ecNumber evidence="8">3.4.24.-</ecNumber>
    </recommendedName>
    <alternativeName>
        <fullName evidence="8">Fungalysin</fullName>
    </alternativeName>
</protein>
<evidence type="ECO:0000256" key="3">
    <source>
        <dbReference type="ARBA" id="ARBA00022801"/>
    </source>
</evidence>
<evidence type="ECO:0000256" key="1">
    <source>
        <dbReference type="ARBA" id="ARBA00022670"/>
    </source>
</evidence>
<name>A0A0D0CZ92_9AGAM</name>
<feature type="binding site" evidence="7">
    <location>
        <position position="46"/>
    </location>
    <ligand>
        <name>Zn(2+)</name>
        <dbReference type="ChEBI" id="CHEBI:29105"/>
        <note>catalytic</note>
    </ligand>
</feature>
<evidence type="ECO:0000313" key="10">
    <source>
        <dbReference type="Proteomes" id="UP000054538"/>
    </source>
</evidence>
<dbReference type="GO" id="GO:0004222">
    <property type="term" value="F:metalloendopeptidase activity"/>
    <property type="evidence" value="ECO:0007669"/>
    <property type="project" value="InterPro"/>
</dbReference>
<evidence type="ECO:0000256" key="4">
    <source>
        <dbReference type="ARBA" id="ARBA00022833"/>
    </source>
</evidence>
<dbReference type="InterPro" id="IPR050371">
    <property type="entry name" value="Fungal_virulence_M36"/>
</dbReference>
<dbReference type="GO" id="GO:0006508">
    <property type="term" value="P:proteolysis"/>
    <property type="evidence" value="ECO:0007669"/>
    <property type="project" value="UniProtKB-KW"/>
</dbReference>
<keyword evidence="1 8" id="KW-0645">Protease</keyword>
<comment type="cofactor">
    <cofactor evidence="7">
        <name>Zn(2+)</name>
        <dbReference type="ChEBI" id="CHEBI:29105"/>
    </cofactor>
    <text evidence="7">Binds 1 zinc ion per subunit.</text>
</comment>
<keyword evidence="3 8" id="KW-0378">Hydrolase</keyword>
<dbReference type="GO" id="GO:0008270">
    <property type="term" value="F:zinc ion binding"/>
    <property type="evidence" value="ECO:0007669"/>
    <property type="project" value="InterPro"/>
</dbReference>
<dbReference type="GO" id="GO:0005615">
    <property type="term" value="C:extracellular space"/>
    <property type="evidence" value="ECO:0007669"/>
    <property type="project" value="InterPro"/>
</dbReference>
<keyword evidence="2 7" id="KW-0479">Metal-binding</keyword>
<dbReference type="EMBL" id="KN830411">
    <property type="protein sequence ID" value="KIK72814.1"/>
    <property type="molecule type" value="Genomic_DNA"/>
</dbReference>
<keyword evidence="4 7" id="KW-0862">Zinc</keyword>
<evidence type="ECO:0000313" key="9">
    <source>
        <dbReference type="EMBL" id="KIK72814.1"/>
    </source>
</evidence>
<comment type="similarity">
    <text evidence="8">Belongs to the peptidase M36 family.</text>
</comment>
<feature type="non-terminal residue" evidence="9">
    <location>
        <position position="1"/>
    </location>
</feature>
<proteinExistence type="inferred from homology"/>
<feature type="non-terminal residue" evidence="9">
    <location>
        <position position="68"/>
    </location>
</feature>
<dbReference type="PANTHER" id="PTHR33478">
    <property type="entry name" value="EXTRACELLULAR METALLOPROTEINASE MEP"/>
    <property type="match status" value="1"/>
</dbReference>
<feature type="active site" evidence="6">
    <location>
        <position position="43"/>
    </location>
</feature>
<evidence type="ECO:0000256" key="6">
    <source>
        <dbReference type="PIRSR" id="PIRSR601842-1"/>
    </source>
</evidence>
<dbReference type="Proteomes" id="UP000054538">
    <property type="component" value="Unassembled WGS sequence"/>
</dbReference>